<dbReference type="InterPro" id="IPR053214">
    <property type="entry name" value="LysM12-like"/>
</dbReference>
<dbReference type="Pfam" id="PF14856">
    <property type="entry name" value="Hce2"/>
    <property type="match status" value="1"/>
</dbReference>
<accession>A0A1V6Q317</accession>
<keyword evidence="6" id="KW-1185">Reference proteome</keyword>
<protein>
    <recommendedName>
        <fullName evidence="4">Ecp2 effector protein-like domain-containing protein</fullName>
    </recommendedName>
</protein>
<keyword evidence="1" id="KW-0147">Chitin-binding</keyword>
<dbReference type="InterPro" id="IPR029226">
    <property type="entry name" value="Ecp2-like"/>
</dbReference>
<proteinExistence type="predicted"/>
<dbReference type="STRING" id="60172.A0A1V6Q317"/>
<dbReference type="PANTHER" id="PTHR47700:SF1">
    <property type="entry name" value="CHITINASE"/>
    <property type="match status" value="1"/>
</dbReference>
<dbReference type="EMBL" id="MDYO01000145">
    <property type="protein sequence ID" value="OQD83653.1"/>
    <property type="molecule type" value="Genomic_DNA"/>
</dbReference>
<dbReference type="PANTHER" id="PTHR47700">
    <property type="entry name" value="V CHITINASE, PUTATIVE (AFU_ORTHOLOGUE AFUA_6G13720)-RELATED"/>
    <property type="match status" value="1"/>
</dbReference>
<evidence type="ECO:0000256" key="3">
    <source>
        <dbReference type="SAM" id="MobiDB-lite"/>
    </source>
</evidence>
<gene>
    <name evidence="5" type="ORF">PENSOL_c146G01051</name>
</gene>
<keyword evidence="2" id="KW-0843">Virulence</keyword>
<name>A0A1V6Q317_9EURO</name>
<organism evidence="5 6">
    <name type="scientific">Penicillium solitum</name>
    <dbReference type="NCBI Taxonomy" id="60172"/>
    <lineage>
        <taxon>Eukaryota</taxon>
        <taxon>Fungi</taxon>
        <taxon>Dikarya</taxon>
        <taxon>Ascomycota</taxon>
        <taxon>Pezizomycotina</taxon>
        <taxon>Eurotiomycetes</taxon>
        <taxon>Eurotiomycetidae</taxon>
        <taxon>Eurotiales</taxon>
        <taxon>Aspergillaceae</taxon>
        <taxon>Penicillium</taxon>
    </lineage>
</organism>
<evidence type="ECO:0000259" key="4">
    <source>
        <dbReference type="Pfam" id="PF14856"/>
    </source>
</evidence>
<dbReference type="GO" id="GO:0008061">
    <property type="term" value="F:chitin binding"/>
    <property type="evidence" value="ECO:0007669"/>
    <property type="project" value="UniProtKB-KW"/>
</dbReference>
<evidence type="ECO:0000256" key="2">
    <source>
        <dbReference type="ARBA" id="ARBA00023026"/>
    </source>
</evidence>
<dbReference type="AlphaFoldDB" id="A0A1V6Q317"/>
<sequence>MYGSLGMGGTVNWATDLEEFNDAPEGFDNWPGIILQAKSGIITPRGAGKRRGNWTNKGCDDEYYRETPYWSPMTRWEKLGAADAWSDVIADWKAYRDNSDEDDIKDKFSSQILYYLGNFDGAKCHSIEADSNCVQTRSCSEFEVDKNDKTGAAAVLIWNSFVAIHQMYAEFKSALVANAALVIDNTLPDLENTFAPVPPKKDDSWLNAVLGLVALGVPTVGGKFFDSVLSEIPAMAAKTDASKDHHKSALNAILTSPVTLAMNLKSSEADDWTPEKQAEFSKYMGQSLKAWEHIFKTDLGDLFDGTDKSIERLTTMIADGRLLDGVPEDVPYPKKTKRKDKDEELEATDAQKKSVEDGFLTTFWAYSIPAVWQASGHHPFIIDTGRDCDDKDGDKYTKGLKSACYEKRLYQLADPDGRSHPCSKNCGIPGGCKCPDSAFSSPAGVDELDGKAWSGLKVDDIIIGSVKTYKQNGNENGGASANPKDSGTFGALKKLDITTPGFMRLPVCSETLARKSWENADKTDATRHKDGFPCNNDNGKSYCTTSKTTYVEETTSESPLIDDCLVIVKNIEGTSGSWFRPIERQYGILNHGTCTFGIEGKGRKGNADEYVGAQDAVDIIRYTAKHWGHGTDKMQGKGVMQCDGNIKKQEVHWAIYKK</sequence>
<feature type="domain" description="Ecp2 effector protein-like" evidence="4">
    <location>
        <begin position="543"/>
        <end position="642"/>
    </location>
</feature>
<dbReference type="Proteomes" id="UP000191612">
    <property type="component" value="Unassembled WGS sequence"/>
</dbReference>
<evidence type="ECO:0000256" key="1">
    <source>
        <dbReference type="ARBA" id="ARBA00022669"/>
    </source>
</evidence>
<evidence type="ECO:0000313" key="5">
    <source>
        <dbReference type="EMBL" id="OQD83653.1"/>
    </source>
</evidence>
<comment type="caution">
    <text evidence="5">The sequence shown here is derived from an EMBL/GenBank/DDBJ whole genome shotgun (WGS) entry which is preliminary data.</text>
</comment>
<reference evidence="6" key="1">
    <citation type="journal article" date="2017" name="Nat. Microbiol.">
        <title>Global analysis of biosynthetic gene clusters reveals vast potential of secondary metabolite production in Penicillium species.</title>
        <authorList>
            <person name="Nielsen J.C."/>
            <person name="Grijseels S."/>
            <person name="Prigent S."/>
            <person name="Ji B."/>
            <person name="Dainat J."/>
            <person name="Nielsen K.F."/>
            <person name="Frisvad J.C."/>
            <person name="Workman M."/>
            <person name="Nielsen J."/>
        </authorList>
    </citation>
    <scope>NUCLEOTIDE SEQUENCE [LARGE SCALE GENOMIC DNA]</scope>
    <source>
        <strain evidence="6">IBT 29525</strain>
    </source>
</reference>
<evidence type="ECO:0000313" key="6">
    <source>
        <dbReference type="Proteomes" id="UP000191612"/>
    </source>
</evidence>
<feature type="region of interest" description="Disordered" evidence="3">
    <location>
        <begin position="328"/>
        <end position="350"/>
    </location>
</feature>